<dbReference type="SUPFAM" id="SSF56219">
    <property type="entry name" value="DNase I-like"/>
    <property type="match status" value="1"/>
</dbReference>
<comment type="caution">
    <text evidence="1">The sequence shown here is derived from an EMBL/GenBank/DDBJ whole genome shotgun (WGS) entry which is preliminary data.</text>
</comment>
<dbReference type="InterPro" id="IPR036691">
    <property type="entry name" value="Endo/exonu/phosph_ase_sf"/>
</dbReference>
<keyword evidence="2" id="KW-1185">Reference proteome</keyword>
<dbReference type="AlphaFoldDB" id="A0A8S4A5S0"/>
<dbReference type="OrthoDB" id="10030815at2759"/>
<evidence type="ECO:0000313" key="1">
    <source>
        <dbReference type="EMBL" id="CAG5135618.1"/>
    </source>
</evidence>
<dbReference type="EMBL" id="CAJHNH020008438">
    <property type="protein sequence ID" value="CAG5135618.1"/>
    <property type="molecule type" value="Genomic_DNA"/>
</dbReference>
<protein>
    <recommendedName>
        <fullName evidence="3">Endonuclease/exonuclease/phosphatase domain-containing protein</fullName>
    </recommendedName>
</protein>
<evidence type="ECO:0008006" key="3">
    <source>
        <dbReference type="Google" id="ProtNLM"/>
    </source>
</evidence>
<accession>A0A8S4A5S0</accession>
<dbReference type="PANTHER" id="PTHR23227">
    <property type="entry name" value="BUCENTAUR RELATED"/>
    <property type="match status" value="1"/>
</dbReference>
<organism evidence="1 2">
    <name type="scientific">Candidula unifasciata</name>
    <dbReference type="NCBI Taxonomy" id="100452"/>
    <lineage>
        <taxon>Eukaryota</taxon>
        <taxon>Metazoa</taxon>
        <taxon>Spiralia</taxon>
        <taxon>Lophotrochozoa</taxon>
        <taxon>Mollusca</taxon>
        <taxon>Gastropoda</taxon>
        <taxon>Heterobranchia</taxon>
        <taxon>Euthyneura</taxon>
        <taxon>Panpulmonata</taxon>
        <taxon>Eupulmonata</taxon>
        <taxon>Stylommatophora</taxon>
        <taxon>Helicina</taxon>
        <taxon>Helicoidea</taxon>
        <taxon>Geomitridae</taxon>
        <taxon>Candidula</taxon>
    </lineage>
</organism>
<dbReference type="Proteomes" id="UP000678393">
    <property type="component" value="Unassembled WGS sequence"/>
</dbReference>
<evidence type="ECO:0000313" key="2">
    <source>
        <dbReference type="Proteomes" id="UP000678393"/>
    </source>
</evidence>
<gene>
    <name evidence="1" type="ORF">CUNI_LOCUS21176</name>
</gene>
<reference evidence="1" key="1">
    <citation type="submission" date="2021-04" db="EMBL/GenBank/DDBJ databases">
        <authorList>
            <consortium name="Molecular Ecology Group"/>
        </authorList>
    </citation>
    <scope>NUCLEOTIDE SEQUENCE</scope>
</reference>
<dbReference type="Gene3D" id="3.60.10.10">
    <property type="entry name" value="Endonuclease/exonuclease/phosphatase"/>
    <property type="match status" value="1"/>
</dbReference>
<dbReference type="PANTHER" id="PTHR23227:SF67">
    <property type="entry name" value="CRANIOFACIAL DEVELOPMENT PROTEIN 2-LIKE"/>
    <property type="match status" value="1"/>
</dbReference>
<dbReference type="InterPro" id="IPR027124">
    <property type="entry name" value="Swc5/CFDP1/2"/>
</dbReference>
<name>A0A8S4A5S0_9EUPU</name>
<proteinExistence type="predicted"/>
<sequence>MLSKEAYRALIEWEAVSPRIIRASFRTVKQKVNMSVIQCYAPTNDKDASIKEEFYMQKGNLKILMGDLNAKIGSDNTGYEEIMGRHGLGVMNENGELFTNFFAGNQYVIGGSIFPHKRIHKATW</sequence>